<dbReference type="AlphaFoldDB" id="A0A420E349"/>
<dbReference type="Proteomes" id="UP000285780">
    <property type="component" value="Unassembled WGS sequence"/>
</dbReference>
<accession>A0A420E349</accession>
<evidence type="ECO:0000313" key="2">
    <source>
        <dbReference type="Proteomes" id="UP000285780"/>
    </source>
</evidence>
<comment type="caution">
    <text evidence="1">The sequence shown here is derived from an EMBL/GenBank/DDBJ whole genome shotgun (WGS) entry which is preliminary data.</text>
</comment>
<protein>
    <submittedName>
        <fullName evidence="1">Uncharacterized protein</fullName>
    </submittedName>
</protein>
<gene>
    <name evidence="1" type="ORF">C8N26_1183</name>
</gene>
<reference evidence="1 2" key="1">
    <citation type="submission" date="2018-09" db="EMBL/GenBank/DDBJ databases">
        <title>Genomic Encyclopedia of Archaeal and Bacterial Type Strains, Phase II (KMG-II): from individual species to whole genera.</title>
        <authorList>
            <person name="Goeker M."/>
        </authorList>
    </citation>
    <scope>NUCLEOTIDE SEQUENCE [LARGE SCALE GENOMIC DNA]</scope>
    <source>
        <strain evidence="1 2">DSM 16505</strain>
    </source>
</reference>
<name>A0A420E349_9FLAO</name>
<evidence type="ECO:0000313" key="1">
    <source>
        <dbReference type="EMBL" id="RKF04512.1"/>
    </source>
</evidence>
<sequence>MKQGILKAVFILFIGVNLALTINKEHSIEPKKVVATFNGYDENGYTFSFLNEDDYEEVITFEIVSEKILSAYNLKDNKFIDQEFEITYDYQITDSDDEVEVPVLQTIKLIE</sequence>
<dbReference type="RefSeq" id="WP_120186443.1">
    <property type="nucleotide sequence ID" value="NZ_RAQM01000007.1"/>
</dbReference>
<organism evidence="1 2">
    <name type="scientific">Tenacibaculum lutimaris</name>
    <dbReference type="NCBI Taxonomy" id="285258"/>
    <lineage>
        <taxon>Bacteria</taxon>
        <taxon>Pseudomonadati</taxon>
        <taxon>Bacteroidota</taxon>
        <taxon>Flavobacteriia</taxon>
        <taxon>Flavobacteriales</taxon>
        <taxon>Flavobacteriaceae</taxon>
        <taxon>Tenacibaculum</taxon>
    </lineage>
</organism>
<proteinExistence type="predicted"/>
<keyword evidence="2" id="KW-1185">Reference proteome</keyword>
<dbReference type="EMBL" id="RAQM01000007">
    <property type="protein sequence ID" value="RKF04512.1"/>
    <property type="molecule type" value="Genomic_DNA"/>
</dbReference>